<reference evidence="2 3" key="1">
    <citation type="submission" date="2016-10" db="EMBL/GenBank/DDBJ databases">
        <authorList>
            <person name="de Groot N.N."/>
        </authorList>
    </citation>
    <scope>NUCLEOTIDE SEQUENCE [LARGE SCALE GENOMIC DNA]</scope>
    <source>
        <strain evidence="2 3">DSM 43357</strain>
    </source>
</reference>
<feature type="compositionally biased region" description="Low complexity" evidence="1">
    <location>
        <begin position="32"/>
        <end position="44"/>
    </location>
</feature>
<gene>
    <name evidence="2" type="ORF">SAMN05660976_04850</name>
</gene>
<sequence>MSVTISMVPGMTHAVQAYSHAGPSALAGGRLGLSTSGGTASSGPQTHPLLLSGRLAQPAPAAVEVDA</sequence>
<keyword evidence="3" id="KW-1185">Reference proteome</keyword>
<feature type="region of interest" description="Disordered" evidence="1">
    <location>
        <begin position="32"/>
        <end position="67"/>
    </location>
</feature>
<evidence type="ECO:0000256" key="1">
    <source>
        <dbReference type="SAM" id="MobiDB-lite"/>
    </source>
</evidence>
<evidence type="ECO:0000313" key="3">
    <source>
        <dbReference type="Proteomes" id="UP000198953"/>
    </source>
</evidence>
<dbReference type="Proteomes" id="UP000198953">
    <property type="component" value="Unassembled WGS sequence"/>
</dbReference>
<protein>
    <submittedName>
        <fullName evidence="2">Uncharacterized protein</fullName>
    </submittedName>
</protein>
<name>A0A1H7XJV0_9ACTN</name>
<dbReference type="EMBL" id="FOBF01000012">
    <property type="protein sequence ID" value="SEM34060.1"/>
    <property type="molecule type" value="Genomic_DNA"/>
</dbReference>
<dbReference type="STRING" id="46177.SAMN05660976_04850"/>
<proteinExistence type="predicted"/>
<organism evidence="2 3">
    <name type="scientific">Nonomuraea pusilla</name>
    <dbReference type="NCBI Taxonomy" id="46177"/>
    <lineage>
        <taxon>Bacteria</taxon>
        <taxon>Bacillati</taxon>
        <taxon>Actinomycetota</taxon>
        <taxon>Actinomycetes</taxon>
        <taxon>Streptosporangiales</taxon>
        <taxon>Streptosporangiaceae</taxon>
        <taxon>Nonomuraea</taxon>
    </lineage>
</organism>
<evidence type="ECO:0000313" key="2">
    <source>
        <dbReference type="EMBL" id="SEM34060.1"/>
    </source>
</evidence>
<accession>A0A1H7XJV0</accession>
<dbReference type="AlphaFoldDB" id="A0A1H7XJV0"/>